<feature type="domain" description="ATPase AAA-type core" evidence="1">
    <location>
        <begin position="239"/>
        <end position="328"/>
    </location>
</feature>
<dbReference type="Gene3D" id="3.40.50.300">
    <property type="entry name" value="P-loop containing nucleotide triphosphate hydrolases"/>
    <property type="match status" value="1"/>
</dbReference>
<evidence type="ECO:0000313" key="2">
    <source>
        <dbReference type="EMBL" id="MDR9896823.1"/>
    </source>
</evidence>
<dbReference type="InterPro" id="IPR014555">
    <property type="entry name" value="RecF-like"/>
</dbReference>
<dbReference type="AlphaFoldDB" id="A0AAP5MB83"/>
<accession>A0AAP5MB83</accession>
<dbReference type="GO" id="GO:0000731">
    <property type="term" value="P:DNA synthesis involved in DNA repair"/>
    <property type="evidence" value="ECO:0007669"/>
    <property type="project" value="TreeGrafter"/>
</dbReference>
<dbReference type="GO" id="GO:0006302">
    <property type="term" value="P:double-strand break repair"/>
    <property type="evidence" value="ECO:0007669"/>
    <property type="project" value="TreeGrafter"/>
</dbReference>
<dbReference type="Proteomes" id="UP000667802">
    <property type="component" value="Unassembled WGS sequence"/>
</dbReference>
<dbReference type="EMBL" id="JAALHA020000009">
    <property type="protein sequence ID" value="MDR9896823.1"/>
    <property type="molecule type" value="Genomic_DNA"/>
</dbReference>
<protein>
    <submittedName>
        <fullName evidence="2">AAA family ATPase</fullName>
    </submittedName>
</protein>
<comment type="caution">
    <text evidence="2">The sequence shown here is derived from an EMBL/GenBank/DDBJ whole genome shotgun (WGS) entry which is preliminary data.</text>
</comment>
<reference evidence="3" key="1">
    <citation type="journal article" date="2021" name="Science">
        <title>Hunting the eagle killer: A cyanobacterial neurotoxin causes vacuolar myelinopathy.</title>
        <authorList>
            <person name="Breinlinger S."/>
            <person name="Phillips T.J."/>
            <person name="Haram B.N."/>
            <person name="Mares J."/>
            <person name="Martinez Yerena J.A."/>
            <person name="Hrouzek P."/>
            <person name="Sobotka R."/>
            <person name="Henderson W.M."/>
            <person name="Schmieder P."/>
            <person name="Williams S.M."/>
            <person name="Lauderdale J.D."/>
            <person name="Wilde H.D."/>
            <person name="Gerrin W."/>
            <person name="Kust A."/>
            <person name="Washington J.W."/>
            <person name="Wagner C."/>
            <person name="Geier B."/>
            <person name="Liebeke M."/>
            <person name="Enke H."/>
            <person name="Niedermeyer T.H.J."/>
            <person name="Wilde S.B."/>
        </authorList>
    </citation>
    <scope>NUCLEOTIDE SEQUENCE [LARGE SCALE GENOMIC DNA]</scope>
    <source>
        <strain evidence="3">Thurmond2011</strain>
    </source>
</reference>
<dbReference type="InterPro" id="IPR003959">
    <property type="entry name" value="ATPase_AAA_core"/>
</dbReference>
<name>A0AAP5MB83_9CYAN</name>
<dbReference type="CDD" id="cd00267">
    <property type="entry name" value="ABC_ATPase"/>
    <property type="match status" value="1"/>
</dbReference>
<sequence length="378" mass="42443">MISLIADSGEKLLNKLQRLTLDGFKSIKAMDLDLRPLNILIGANGTGKSNLISFFKMLNEMMAGRFQQYLGMSGRAQSLLYFGPKTTPQIEATLKFEVENGIDTYHLRLLHAAGDSLIFSEETLSFQQTGWTSPRIDQLGAGHQETKINAAAEGGMQTAKTLKYLLDRCRVYHFHDTSSTAFVRQSCYIGDNRWLMPDAGNLAALLLKFRDENNVAYKSIVGTIRLIAPFFDDFILEPDASNRVILNWREKQSDRVFGPHQFSDGTLRAICLATLLLQPDDKLPELIVVDEPELGLHPYALNVVADLFSKASLHTQILISTQSSSFLDNFDPEDVIVVNREGKESQFKRLNPTELEDWLEEYSLGEVWEKNIIGGGPH</sequence>
<keyword evidence="3" id="KW-1185">Reference proteome</keyword>
<dbReference type="PANTHER" id="PTHR32182">
    <property type="entry name" value="DNA REPLICATION AND REPAIR PROTEIN RECF"/>
    <property type="match status" value="1"/>
</dbReference>
<dbReference type="Pfam" id="PF13304">
    <property type="entry name" value="AAA_21"/>
    <property type="match status" value="1"/>
</dbReference>
<dbReference type="PANTHER" id="PTHR32182:SF22">
    <property type="entry name" value="ATP-DEPENDENT ENDONUCLEASE, OLD FAMILY-RELATED"/>
    <property type="match status" value="1"/>
</dbReference>
<dbReference type="RefSeq" id="WP_208340213.1">
    <property type="nucleotide sequence ID" value="NZ_CAWQFN010000620.1"/>
</dbReference>
<proteinExistence type="predicted"/>
<evidence type="ECO:0000259" key="1">
    <source>
        <dbReference type="Pfam" id="PF13304"/>
    </source>
</evidence>
<organism evidence="2 3">
    <name type="scientific">Aetokthonos hydrillicola Thurmond2011</name>
    <dbReference type="NCBI Taxonomy" id="2712845"/>
    <lineage>
        <taxon>Bacteria</taxon>
        <taxon>Bacillati</taxon>
        <taxon>Cyanobacteriota</taxon>
        <taxon>Cyanophyceae</taxon>
        <taxon>Nostocales</taxon>
        <taxon>Hapalosiphonaceae</taxon>
        <taxon>Aetokthonos</taxon>
    </lineage>
</organism>
<dbReference type="GO" id="GO:0016887">
    <property type="term" value="F:ATP hydrolysis activity"/>
    <property type="evidence" value="ECO:0007669"/>
    <property type="project" value="InterPro"/>
</dbReference>
<dbReference type="GO" id="GO:0005524">
    <property type="term" value="F:ATP binding"/>
    <property type="evidence" value="ECO:0007669"/>
    <property type="project" value="InterPro"/>
</dbReference>
<dbReference type="PIRSF" id="PIRSF029347">
    <property type="entry name" value="RecF"/>
    <property type="match status" value="1"/>
</dbReference>
<dbReference type="SUPFAM" id="SSF52540">
    <property type="entry name" value="P-loop containing nucleoside triphosphate hydrolases"/>
    <property type="match status" value="1"/>
</dbReference>
<dbReference type="InterPro" id="IPR027417">
    <property type="entry name" value="P-loop_NTPase"/>
</dbReference>
<gene>
    <name evidence="2" type="ORF">G7B40_019965</name>
</gene>
<evidence type="ECO:0000313" key="3">
    <source>
        <dbReference type="Proteomes" id="UP000667802"/>
    </source>
</evidence>